<keyword evidence="4" id="KW-0677">Repeat</keyword>
<evidence type="ECO:0000256" key="2">
    <source>
        <dbReference type="ARBA" id="ARBA00022574"/>
    </source>
</evidence>
<dbReference type="InterPro" id="IPR051242">
    <property type="entry name" value="WD-EF-hand_domain"/>
</dbReference>
<evidence type="ECO:0000256" key="7">
    <source>
        <dbReference type="SAM" id="MobiDB-lite"/>
    </source>
</evidence>
<feature type="domain" description="EF-hand" evidence="8">
    <location>
        <begin position="49"/>
        <end position="84"/>
    </location>
</feature>
<dbReference type="PANTHER" id="PTHR44324">
    <property type="entry name" value="WD40 REPEAT DOMAIN 95"/>
    <property type="match status" value="1"/>
</dbReference>
<reference evidence="9" key="2">
    <citation type="submission" date="2025-09" db="UniProtKB">
        <authorList>
            <consortium name="Ensembl"/>
        </authorList>
    </citation>
    <scope>IDENTIFICATION</scope>
</reference>
<dbReference type="GeneTree" id="ENSGT00940000168052"/>
<feature type="domain" description="EF-hand" evidence="8">
    <location>
        <begin position="85"/>
        <end position="120"/>
    </location>
</feature>
<keyword evidence="5" id="KW-0106">Calcium</keyword>
<dbReference type="Gene3D" id="2.130.10.10">
    <property type="entry name" value="YVTN repeat-like/Quinoprotein amine dehydrogenase"/>
    <property type="match status" value="3"/>
</dbReference>
<dbReference type="PROSITE" id="PS00678">
    <property type="entry name" value="WD_REPEATS_1"/>
    <property type="match status" value="2"/>
</dbReference>
<organism evidence="9 10">
    <name type="scientific">Cyclopterus lumpus</name>
    <name type="common">Lumpsucker</name>
    <dbReference type="NCBI Taxonomy" id="8103"/>
    <lineage>
        <taxon>Eukaryota</taxon>
        <taxon>Metazoa</taxon>
        <taxon>Chordata</taxon>
        <taxon>Craniata</taxon>
        <taxon>Vertebrata</taxon>
        <taxon>Euteleostomi</taxon>
        <taxon>Actinopterygii</taxon>
        <taxon>Neopterygii</taxon>
        <taxon>Teleostei</taxon>
        <taxon>Neoteleostei</taxon>
        <taxon>Acanthomorphata</taxon>
        <taxon>Eupercaria</taxon>
        <taxon>Perciformes</taxon>
        <taxon>Cottioidei</taxon>
        <taxon>Cottales</taxon>
        <taxon>Cyclopteridae</taxon>
        <taxon>Cyclopterus</taxon>
    </lineage>
</organism>
<dbReference type="PROSITE" id="PS50294">
    <property type="entry name" value="WD_REPEATS_REGION"/>
    <property type="match status" value="1"/>
</dbReference>
<feature type="compositionally biased region" description="Polar residues" evidence="7">
    <location>
        <begin position="1"/>
        <end position="14"/>
    </location>
</feature>
<feature type="repeat" description="WD" evidence="6">
    <location>
        <begin position="819"/>
        <end position="850"/>
    </location>
</feature>
<dbReference type="SMART" id="SM00054">
    <property type="entry name" value="EFh"/>
    <property type="match status" value="2"/>
</dbReference>
<evidence type="ECO:0000256" key="6">
    <source>
        <dbReference type="PROSITE-ProRule" id="PRU00221"/>
    </source>
</evidence>
<evidence type="ECO:0000313" key="9">
    <source>
        <dbReference type="Ensembl" id="ENSCLMP00005015064.1"/>
    </source>
</evidence>
<evidence type="ECO:0000256" key="5">
    <source>
        <dbReference type="ARBA" id="ARBA00022837"/>
    </source>
</evidence>
<keyword evidence="3" id="KW-0479">Metal-binding</keyword>
<reference evidence="9" key="1">
    <citation type="submission" date="2025-08" db="UniProtKB">
        <authorList>
            <consortium name="Ensembl"/>
        </authorList>
    </citation>
    <scope>IDENTIFICATION</scope>
</reference>
<dbReference type="PANTHER" id="PTHR44324:SF6">
    <property type="entry name" value="EF-HAND CALCIUM BINDING DOMAIN 8"/>
    <property type="match status" value="1"/>
</dbReference>
<feature type="compositionally biased region" description="Basic and acidic residues" evidence="7">
    <location>
        <begin position="26"/>
        <end position="43"/>
    </location>
</feature>
<feature type="repeat" description="WD" evidence="6">
    <location>
        <begin position="497"/>
        <end position="538"/>
    </location>
</feature>
<dbReference type="InterPro" id="IPR015943">
    <property type="entry name" value="WD40/YVTN_repeat-like_dom_sf"/>
</dbReference>
<dbReference type="InterPro" id="IPR036322">
    <property type="entry name" value="WD40_repeat_dom_sf"/>
</dbReference>
<dbReference type="AlphaFoldDB" id="A0A8C2X8J3"/>
<dbReference type="Pfam" id="PF00400">
    <property type="entry name" value="WD40"/>
    <property type="match status" value="3"/>
</dbReference>
<dbReference type="GO" id="GO:0005509">
    <property type="term" value="F:calcium ion binding"/>
    <property type="evidence" value="ECO:0007669"/>
    <property type="project" value="InterPro"/>
</dbReference>
<sequence length="1072" mass="120413">IRTPRQEQSNSHTYMANKADSDTAEDLPKKAAMDPESESKNEQKSFTAAKLPRIKEIFMQADTDGNAGLDIEEFCSGLKEVFDIDNDEELIPLFYQIDTNCDGTVDFVELLEFLNNKTQASEGLKYQNIFAKHVTVTPSNHYNNIVKMIFIPYLPCESRGQYISITSDGVFTIWSDRFDNQSQILLNKKAKALPFSHHKKMKVNGMAYMDEVRQVAVTTSEREVLFYSWSEFPQLFVISHTLIVEDTVCAIKYGSDGTKAVLSFVDVNGYLYVLISKNVKKNGFFRTEMYEKISLQDYPTIYLSTLLNQTSQYFKCAKIPIFNDICTQIQYFPTIDSLAICGSSSKTMVLVTLPTTESAKLKKTVFQSPADKEFFTCVEYSPLRGYLLTGGTDGLVREWYVHNTMTCKQSFTGHVKPITHIILNPKDKYLVTLSTDKNICVWSEEKMLILQNFQVQDMNIEPIVTMCYNTYNNELILANTAIGTYIGRGTDVYQNALTSHDKPLCCALYHSIYNQVVSVCRDGVVTVWDILTGMVSVRFNLTQDNHEEHTAIALDGPQRRLITGSQDGKLRLWNFNSGTLLAILPVTLPKEVTGIVCLNDRVFVSVRNSNIIYDLDMEGRDNRFLNHPYLEDISSMDVHKNTLIAASSNGNIVIWNADNGDVCSWIDSSKSPQIFMPGQKEQGQTGSLRLEKNPKRSRTTNRTAVKAQPLIICLKKREVKRDTATLLTSADGYICAWSVNLKGGLLEKFRAVNEEGAVITTMSTDVNEDTLLTGDSTGKICQWDIRKFGFKKPPNDGPFEVINGWWHVSLAQPPLLGSGQCHLSEVVSVQFDRIGKEIITAGSDCQLRLWTNTGTHVGLFGKDIWGATQLKVKKKADQEEAANSATISLNNQKSVFDLLNEMPSTPIPDLTVPTNIDYLNTIKDSVLAPCPPNMKPLKIFPGSLLPSSKLKQPPAYTLRRVPTMPEKVELVDQKTQLIREKKIQVKQPPAKLYACYHDSLPDFKFSAVPKQSSPHTRNALLVKNLSLQCMPHCVKNLTPCRQSPVKATKTFTDLTLPARKVKQPPACTLTHE</sequence>
<dbReference type="SMART" id="SM00320">
    <property type="entry name" value="WD40"/>
    <property type="match status" value="7"/>
</dbReference>
<evidence type="ECO:0000256" key="4">
    <source>
        <dbReference type="ARBA" id="ARBA00022737"/>
    </source>
</evidence>
<feature type="region of interest" description="Disordered" evidence="7">
    <location>
        <begin position="1"/>
        <end position="46"/>
    </location>
</feature>
<evidence type="ECO:0000313" key="10">
    <source>
        <dbReference type="Proteomes" id="UP000694565"/>
    </source>
</evidence>
<accession>A0A8C2X8J3</accession>
<evidence type="ECO:0000256" key="1">
    <source>
        <dbReference type="ARBA" id="ARBA00014901"/>
    </source>
</evidence>
<feature type="repeat" description="WD" evidence="6">
    <location>
        <begin position="542"/>
        <end position="583"/>
    </location>
</feature>
<dbReference type="SUPFAM" id="SSF50978">
    <property type="entry name" value="WD40 repeat-like"/>
    <property type="match status" value="2"/>
</dbReference>
<evidence type="ECO:0000259" key="8">
    <source>
        <dbReference type="PROSITE" id="PS50222"/>
    </source>
</evidence>
<proteinExistence type="predicted"/>
<protein>
    <recommendedName>
        <fullName evidence="1">WD repeat-containing protein on Y chromosome</fullName>
    </recommendedName>
</protein>
<dbReference type="InterPro" id="IPR011992">
    <property type="entry name" value="EF-hand-dom_pair"/>
</dbReference>
<dbReference type="InterPro" id="IPR002048">
    <property type="entry name" value="EF_hand_dom"/>
</dbReference>
<keyword evidence="2 6" id="KW-0853">WD repeat</keyword>
<keyword evidence="10" id="KW-1185">Reference proteome</keyword>
<dbReference type="PROSITE" id="PS50082">
    <property type="entry name" value="WD_REPEATS_2"/>
    <property type="match status" value="4"/>
</dbReference>
<dbReference type="Ensembl" id="ENSCLMT00005016022.1">
    <property type="protein sequence ID" value="ENSCLMP00005015064.1"/>
    <property type="gene ID" value="ENSCLMG00005007886.1"/>
</dbReference>
<dbReference type="SUPFAM" id="SSF47473">
    <property type="entry name" value="EF-hand"/>
    <property type="match status" value="1"/>
</dbReference>
<dbReference type="InterPro" id="IPR018247">
    <property type="entry name" value="EF_Hand_1_Ca_BS"/>
</dbReference>
<feature type="repeat" description="WD" evidence="6">
    <location>
        <begin position="411"/>
        <end position="443"/>
    </location>
</feature>
<dbReference type="InterPro" id="IPR019775">
    <property type="entry name" value="WD40_repeat_CS"/>
</dbReference>
<name>A0A8C2X8J3_CYCLU</name>
<dbReference type="Proteomes" id="UP000694565">
    <property type="component" value="Unplaced"/>
</dbReference>
<dbReference type="Gene3D" id="1.10.238.10">
    <property type="entry name" value="EF-hand"/>
    <property type="match status" value="1"/>
</dbReference>
<dbReference type="CDD" id="cd00051">
    <property type="entry name" value="EFh"/>
    <property type="match status" value="1"/>
</dbReference>
<dbReference type="PROSITE" id="PS50222">
    <property type="entry name" value="EF_HAND_2"/>
    <property type="match status" value="2"/>
</dbReference>
<dbReference type="PROSITE" id="PS00018">
    <property type="entry name" value="EF_HAND_1"/>
    <property type="match status" value="1"/>
</dbReference>
<dbReference type="InterPro" id="IPR001680">
    <property type="entry name" value="WD40_rpt"/>
</dbReference>
<evidence type="ECO:0000256" key="3">
    <source>
        <dbReference type="ARBA" id="ARBA00022723"/>
    </source>
</evidence>